<dbReference type="EMBL" id="CP104013">
    <property type="protein sequence ID" value="UYP45679.1"/>
    <property type="molecule type" value="Genomic_DNA"/>
</dbReference>
<keyword evidence="2" id="KW-1185">Reference proteome</keyword>
<gene>
    <name evidence="1" type="ORF">NEF87_001964</name>
</gene>
<evidence type="ECO:0000313" key="1">
    <source>
        <dbReference type="EMBL" id="UYP45679.1"/>
    </source>
</evidence>
<dbReference type="Proteomes" id="UP001208689">
    <property type="component" value="Chromosome"/>
</dbReference>
<reference evidence="1" key="1">
    <citation type="submission" date="2022-09" db="EMBL/GenBank/DDBJ databases">
        <title>Actin cytoskeleton and complex cell architecture in an #Asgard archaeon.</title>
        <authorList>
            <person name="Ponce Toledo R.I."/>
            <person name="Schleper C."/>
            <person name="Rodrigues Oliveira T."/>
            <person name="Wollweber F."/>
            <person name="Xu J."/>
            <person name="Rittmann S."/>
            <person name="Klingl A."/>
            <person name="Pilhofer M."/>
        </authorList>
    </citation>
    <scope>NUCLEOTIDE SEQUENCE</scope>
    <source>
        <strain evidence="1">B-35</strain>
    </source>
</reference>
<proteinExistence type="predicted"/>
<sequence length="32" mass="3696">MEIKENAQKYISSLGSKLKTPSVMIYEKTYKS</sequence>
<name>A0ABY6HSY5_9ARCH</name>
<evidence type="ECO:0000313" key="2">
    <source>
        <dbReference type="Proteomes" id="UP001208689"/>
    </source>
</evidence>
<accession>A0ABY6HSY5</accession>
<organism evidence="1 2">
    <name type="scientific">Candidatus Lokiarchaeum ossiferum</name>
    <dbReference type="NCBI Taxonomy" id="2951803"/>
    <lineage>
        <taxon>Archaea</taxon>
        <taxon>Promethearchaeati</taxon>
        <taxon>Promethearchaeota</taxon>
        <taxon>Promethearchaeia</taxon>
        <taxon>Promethearchaeales</taxon>
        <taxon>Promethearchaeaceae</taxon>
        <taxon>Candidatus Lokiarchaeum</taxon>
    </lineage>
</organism>
<protein>
    <submittedName>
        <fullName evidence="1">Uncharacterized protein</fullName>
    </submittedName>
</protein>